<comment type="subcellular location">
    <subcellularLocation>
        <location evidence="2">Chromosome</location>
        <location evidence="2">Telomere</location>
    </subcellularLocation>
    <subcellularLocation>
        <location evidence="1">Nucleus</location>
    </subcellularLocation>
</comment>
<evidence type="ECO:0000256" key="6">
    <source>
        <dbReference type="ARBA" id="ARBA00022895"/>
    </source>
</evidence>
<feature type="signal peptide" evidence="9">
    <location>
        <begin position="1"/>
        <end position="26"/>
    </location>
</feature>
<evidence type="ECO:0000313" key="11">
    <source>
        <dbReference type="Proteomes" id="UP000236370"/>
    </source>
</evidence>
<feature type="chain" id="PRO_5014443607" description="CST complex subunit CTC1" evidence="9">
    <location>
        <begin position="27"/>
        <end position="122"/>
    </location>
</feature>
<dbReference type="GO" id="GO:0005634">
    <property type="term" value="C:nucleus"/>
    <property type="evidence" value="ECO:0007669"/>
    <property type="project" value="UniProtKB-SubCell"/>
</dbReference>
<dbReference type="PANTHER" id="PTHR14865:SF2">
    <property type="entry name" value="CST COMPLEX SUBUNIT CTC1"/>
    <property type="match status" value="1"/>
</dbReference>
<dbReference type="InterPro" id="IPR029156">
    <property type="entry name" value="CTC1"/>
</dbReference>
<keyword evidence="7" id="KW-0238">DNA-binding</keyword>
<keyword evidence="6" id="KW-0779">Telomere</keyword>
<dbReference type="Proteomes" id="UP000236370">
    <property type="component" value="Unassembled WGS sequence"/>
</dbReference>
<dbReference type="PANTHER" id="PTHR14865">
    <property type="entry name" value="CST COMPLEX SUBUNIT CTC1"/>
    <property type="match status" value="1"/>
</dbReference>
<dbReference type="EMBL" id="NBAG03000258">
    <property type="protein sequence ID" value="PNI58618.1"/>
    <property type="molecule type" value="Genomic_DNA"/>
</dbReference>
<dbReference type="GO" id="GO:0003697">
    <property type="term" value="F:single-stranded DNA binding"/>
    <property type="evidence" value="ECO:0007669"/>
    <property type="project" value="InterPro"/>
</dbReference>
<dbReference type="InterPro" id="IPR042617">
    <property type="entry name" value="CTC1-like"/>
</dbReference>
<evidence type="ECO:0000256" key="1">
    <source>
        <dbReference type="ARBA" id="ARBA00004123"/>
    </source>
</evidence>
<evidence type="ECO:0000256" key="3">
    <source>
        <dbReference type="ARBA" id="ARBA00006332"/>
    </source>
</evidence>
<evidence type="ECO:0000256" key="2">
    <source>
        <dbReference type="ARBA" id="ARBA00004574"/>
    </source>
</evidence>
<dbReference type="GO" id="GO:0000781">
    <property type="term" value="C:chromosome, telomeric region"/>
    <property type="evidence" value="ECO:0007669"/>
    <property type="project" value="UniProtKB-SubCell"/>
</dbReference>
<evidence type="ECO:0000256" key="7">
    <source>
        <dbReference type="ARBA" id="ARBA00023125"/>
    </source>
</evidence>
<keyword evidence="8" id="KW-0539">Nucleus</keyword>
<keyword evidence="5" id="KW-0158">Chromosome</keyword>
<accession>A0A2J8MGG6</accession>
<evidence type="ECO:0000256" key="5">
    <source>
        <dbReference type="ARBA" id="ARBA00022454"/>
    </source>
</evidence>
<proteinExistence type="inferred from homology"/>
<reference evidence="10 11" key="1">
    <citation type="submission" date="2017-12" db="EMBL/GenBank/DDBJ databases">
        <title>High-resolution comparative analysis of great ape genomes.</title>
        <authorList>
            <person name="Pollen A."/>
            <person name="Hastie A."/>
            <person name="Hormozdiari F."/>
            <person name="Dougherty M."/>
            <person name="Liu R."/>
            <person name="Chaisson M."/>
            <person name="Hoppe E."/>
            <person name="Hill C."/>
            <person name="Pang A."/>
            <person name="Hillier L."/>
            <person name="Baker C."/>
            <person name="Armstrong J."/>
            <person name="Shendure J."/>
            <person name="Paten B."/>
            <person name="Wilson R."/>
            <person name="Chao H."/>
            <person name="Schneider V."/>
            <person name="Ventura M."/>
            <person name="Kronenberg Z."/>
            <person name="Murali S."/>
            <person name="Gordon D."/>
            <person name="Cantsilieris S."/>
            <person name="Munson K."/>
            <person name="Nelson B."/>
            <person name="Raja A."/>
            <person name="Underwood J."/>
            <person name="Diekhans M."/>
            <person name="Fiddes I."/>
            <person name="Haussler D."/>
            <person name="Eichler E."/>
        </authorList>
    </citation>
    <scope>NUCLEOTIDE SEQUENCE [LARGE SCALE GENOMIC DNA]</scope>
    <source>
        <strain evidence="10">Yerkes chimp pedigree #C0471</strain>
    </source>
</reference>
<sequence length="122" mass="13730">GQSPFQATTSCHVVSVFSLQLFWVCAYCTSICRQSSARVDEPMTMFLWTLCTSPSVLRPIVLSFELERKPSKIVPLEPPRLQRFQCGELPFLTHVNPRLRLSCLSIRESEYSSSLGILASSC</sequence>
<evidence type="ECO:0000313" key="10">
    <source>
        <dbReference type="EMBL" id="PNI58618.1"/>
    </source>
</evidence>
<comment type="similarity">
    <text evidence="3">Belongs to the CTC1 family.</text>
</comment>
<dbReference type="AlphaFoldDB" id="A0A2J8MGG6"/>
<evidence type="ECO:0000256" key="8">
    <source>
        <dbReference type="ARBA" id="ARBA00023242"/>
    </source>
</evidence>
<protein>
    <recommendedName>
        <fullName evidence="4">CST complex subunit CTC1</fullName>
    </recommendedName>
</protein>
<feature type="non-terminal residue" evidence="10">
    <location>
        <position position="1"/>
    </location>
</feature>
<evidence type="ECO:0000256" key="9">
    <source>
        <dbReference type="SAM" id="SignalP"/>
    </source>
</evidence>
<dbReference type="Pfam" id="PF15489">
    <property type="entry name" value="CTC1"/>
    <property type="match status" value="1"/>
</dbReference>
<gene>
    <name evidence="10" type="ORF">CK820_G0021097</name>
</gene>
<keyword evidence="9" id="KW-0732">Signal</keyword>
<evidence type="ECO:0000256" key="4">
    <source>
        <dbReference type="ARBA" id="ARBA00016175"/>
    </source>
</evidence>
<comment type="caution">
    <text evidence="10">The sequence shown here is derived from an EMBL/GenBank/DDBJ whole genome shotgun (WGS) entry which is preliminary data.</text>
</comment>
<organism evidence="10 11">
    <name type="scientific">Pan troglodytes</name>
    <name type="common">Chimpanzee</name>
    <dbReference type="NCBI Taxonomy" id="9598"/>
    <lineage>
        <taxon>Eukaryota</taxon>
        <taxon>Metazoa</taxon>
        <taxon>Chordata</taxon>
        <taxon>Craniata</taxon>
        <taxon>Vertebrata</taxon>
        <taxon>Euteleostomi</taxon>
        <taxon>Mammalia</taxon>
        <taxon>Eutheria</taxon>
        <taxon>Euarchontoglires</taxon>
        <taxon>Primates</taxon>
        <taxon>Haplorrhini</taxon>
        <taxon>Catarrhini</taxon>
        <taxon>Hominidae</taxon>
        <taxon>Pan</taxon>
    </lineage>
</organism>
<name>A0A2J8MGG6_PANTR</name>